<protein>
    <submittedName>
        <fullName evidence="1">Uncharacterized protein</fullName>
    </submittedName>
</protein>
<proteinExistence type="predicted"/>
<accession>A0A7C8YN71</accession>
<name>A0A7C8YN71_OPUST</name>
<reference evidence="1" key="1">
    <citation type="journal article" date="2013" name="J. Plant Res.">
        <title>Effect of fungi and light on seed germination of three Opuntia species from semiarid lands of central Mexico.</title>
        <authorList>
            <person name="Delgado-Sanchez P."/>
            <person name="Jimenez-Bremont J.F."/>
            <person name="Guerrero-Gonzalez Mde L."/>
            <person name="Flores J."/>
        </authorList>
    </citation>
    <scope>NUCLEOTIDE SEQUENCE</scope>
    <source>
        <tissue evidence="1">Cladode</tissue>
    </source>
</reference>
<dbReference type="EMBL" id="GISG01039159">
    <property type="protein sequence ID" value="MBA4622539.1"/>
    <property type="molecule type" value="Transcribed_RNA"/>
</dbReference>
<evidence type="ECO:0000313" key="1">
    <source>
        <dbReference type="EMBL" id="MBA4622539.1"/>
    </source>
</evidence>
<reference evidence="1" key="2">
    <citation type="submission" date="2020-07" db="EMBL/GenBank/DDBJ databases">
        <authorList>
            <person name="Vera ALvarez R."/>
            <person name="Arias-Moreno D.M."/>
            <person name="Jimenez-Jacinto V."/>
            <person name="Jimenez-Bremont J.F."/>
            <person name="Swaminathan K."/>
            <person name="Moose S.P."/>
            <person name="Guerrero-Gonzalez M.L."/>
            <person name="Marino-Ramirez L."/>
            <person name="Landsman D."/>
            <person name="Rodriguez-Kessler M."/>
            <person name="Delgado-Sanchez P."/>
        </authorList>
    </citation>
    <scope>NUCLEOTIDE SEQUENCE</scope>
    <source>
        <tissue evidence="1">Cladode</tissue>
    </source>
</reference>
<dbReference type="AlphaFoldDB" id="A0A7C8YN71"/>
<organism evidence="1">
    <name type="scientific">Opuntia streptacantha</name>
    <name type="common">Prickly pear cactus</name>
    <name type="synonym">Opuntia cardona</name>
    <dbReference type="NCBI Taxonomy" id="393608"/>
    <lineage>
        <taxon>Eukaryota</taxon>
        <taxon>Viridiplantae</taxon>
        <taxon>Streptophyta</taxon>
        <taxon>Embryophyta</taxon>
        <taxon>Tracheophyta</taxon>
        <taxon>Spermatophyta</taxon>
        <taxon>Magnoliopsida</taxon>
        <taxon>eudicotyledons</taxon>
        <taxon>Gunneridae</taxon>
        <taxon>Pentapetalae</taxon>
        <taxon>Caryophyllales</taxon>
        <taxon>Cactineae</taxon>
        <taxon>Cactaceae</taxon>
        <taxon>Opuntioideae</taxon>
        <taxon>Opuntia</taxon>
    </lineage>
</organism>
<sequence>MIITSHHRFIQGIACFHQMMKFKGHILQNHQELVPYQEEKKIDFIGCIACSSLAMSTVGASIHRHVILFYSWDHPTWCEKMVKQEKKIPTLRLLVQFKKNQYTGA</sequence>